<proteinExistence type="predicted"/>
<dbReference type="EMBL" id="JAJFAZ020000007">
    <property type="protein sequence ID" value="KAI5316854.1"/>
    <property type="molecule type" value="Genomic_DNA"/>
</dbReference>
<dbReference type="AlphaFoldDB" id="A0AAD4YPV4"/>
<dbReference type="Proteomes" id="UP001054821">
    <property type="component" value="Chromosome 7"/>
</dbReference>
<protein>
    <submittedName>
        <fullName evidence="2">Uncharacterized protein</fullName>
    </submittedName>
</protein>
<sequence>MMEEQGNNELDASDDNDTFPMSVNKEGNRSVVSQNKRKRGLSDKDRIVTALEKLFEVSEKMMQLVTNAFLKGNEDRYDIAKEVKEIGFSAMDQIKALKIILDKLQTVSLFKSLDADIKKAFVEQLLNENA</sequence>
<feature type="compositionally biased region" description="Polar residues" evidence="1">
    <location>
        <begin position="1"/>
        <end position="10"/>
    </location>
</feature>
<keyword evidence="3" id="KW-1185">Reference proteome</keyword>
<evidence type="ECO:0000313" key="3">
    <source>
        <dbReference type="Proteomes" id="UP001054821"/>
    </source>
</evidence>
<accession>A0AAD4YPV4</accession>
<comment type="caution">
    <text evidence="2">The sequence shown here is derived from an EMBL/GenBank/DDBJ whole genome shotgun (WGS) entry which is preliminary data.</text>
</comment>
<evidence type="ECO:0000313" key="2">
    <source>
        <dbReference type="EMBL" id="KAI5316854.1"/>
    </source>
</evidence>
<gene>
    <name evidence="2" type="ORF">L3X38_036561</name>
</gene>
<reference evidence="2 3" key="1">
    <citation type="journal article" date="2022" name="G3 (Bethesda)">
        <title>Whole-genome sequence and methylome profiling of the almond [Prunus dulcis (Mill.) D.A. Webb] cultivar 'Nonpareil'.</title>
        <authorList>
            <person name="D'Amico-Willman K.M."/>
            <person name="Ouma W.Z."/>
            <person name="Meulia T."/>
            <person name="Sideli G.M."/>
            <person name="Gradziel T.M."/>
            <person name="Fresnedo-Ramirez J."/>
        </authorList>
    </citation>
    <scope>NUCLEOTIDE SEQUENCE [LARGE SCALE GENOMIC DNA]</scope>
    <source>
        <strain evidence="2">Clone GOH B32 T37-40</strain>
    </source>
</reference>
<feature type="region of interest" description="Disordered" evidence="1">
    <location>
        <begin position="1"/>
        <end position="41"/>
    </location>
</feature>
<organism evidence="2 3">
    <name type="scientific">Prunus dulcis</name>
    <name type="common">Almond</name>
    <name type="synonym">Amygdalus dulcis</name>
    <dbReference type="NCBI Taxonomy" id="3755"/>
    <lineage>
        <taxon>Eukaryota</taxon>
        <taxon>Viridiplantae</taxon>
        <taxon>Streptophyta</taxon>
        <taxon>Embryophyta</taxon>
        <taxon>Tracheophyta</taxon>
        <taxon>Spermatophyta</taxon>
        <taxon>Magnoliopsida</taxon>
        <taxon>eudicotyledons</taxon>
        <taxon>Gunneridae</taxon>
        <taxon>Pentapetalae</taxon>
        <taxon>rosids</taxon>
        <taxon>fabids</taxon>
        <taxon>Rosales</taxon>
        <taxon>Rosaceae</taxon>
        <taxon>Amygdaloideae</taxon>
        <taxon>Amygdaleae</taxon>
        <taxon>Prunus</taxon>
    </lineage>
</organism>
<name>A0AAD4YPV4_PRUDU</name>
<evidence type="ECO:0000256" key="1">
    <source>
        <dbReference type="SAM" id="MobiDB-lite"/>
    </source>
</evidence>